<dbReference type="InterPro" id="IPR002110">
    <property type="entry name" value="Ankyrin_rpt"/>
</dbReference>
<keyword evidence="2" id="KW-1185">Reference proteome</keyword>
<dbReference type="InterPro" id="IPR036770">
    <property type="entry name" value="Ankyrin_rpt-contain_sf"/>
</dbReference>
<gene>
    <name evidence="1" type="ORF">RCOM_2028270</name>
</gene>
<dbReference type="PANTHER" id="PTHR24121">
    <property type="entry name" value="NO MECHANORECEPTOR POTENTIAL C, ISOFORM D-RELATED"/>
    <property type="match status" value="1"/>
</dbReference>
<dbReference type="InParanoid" id="B9TA96"/>
<dbReference type="EMBL" id="EQ975639">
    <property type="protein sequence ID" value="EEF27218.1"/>
    <property type="molecule type" value="Genomic_DNA"/>
</dbReference>
<dbReference type="PANTHER" id="PTHR24121:SF20">
    <property type="entry name" value="TONSOKU-LIKE PROTEIN"/>
    <property type="match status" value="1"/>
</dbReference>
<dbReference type="SMART" id="SM00248">
    <property type="entry name" value="ANK"/>
    <property type="match status" value="4"/>
</dbReference>
<accession>B9TA96</accession>
<feature type="non-terminal residue" evidence="1">
    <location>
        <position position="395"/>
    </location>
</feature>
<dbReference type="SUPFAM" id="SSF48403">
    <property type="entry name" value="Ankyrin repeat"/>
    <property type="match status" value="1"/>
</dbReference>
<proteinExistence type="predicted"/>
<dbReference type="Gene3D" id="1.25.40.20">
    <property type="entry name" value="Ankyrin repeat-containing domain"/>
    <property type="match status" value="1"/>
</dbReference>
<dbReference type="Pfam" id="PF12796">
    <property type="entry name" value="Ank_2"/>
    <property type="match status" value="1"/>
</dbReference>
<dbReference type="Proteomes" id="UP000008311">
    <property type="component" value="Unassembled WGS sequence"/>
</dbReference>
<evidence type="ECO:0000313" key="2">
    <source>
        <dbReference type="Proteomes" id="UP000008311"/>
    </source>
</evidence>
<sequence>MVSRKSNSFQFRKNPSIKSCFPETRSVEGSENKFNAAAISMKDISLDDSNINPFSTINVESSSSSSSVVLYNNVLFNSLPPKLQHPIIPLSEIQNLNLQSVFAGRNLSSLPGWKGTANVEKLPNQQSQSFSPLLRQVSNATADQPSRPPTGFMTPTLAQVAENPGEIKCSNQTRHIVLYVAALKGDWKTAKIYLRWNPHAVRATITRGSETVLHIAAGARHTLFVKKLVKRMTPDDLALQNKVGNTALCFAAVSGITEIAKVLVNKNKTLPLVRGSQGATPLYMAVLLGRRDMVWYLYSVTDDKDLSGEDRIGLLIAAITSNLFDVALELIRNHPELAIARDGNDETALHVLSRKPSAFYSGTQLRLGQRCLQVELQCDSTPLMNNDHFPHWIVQ</sequence>
<name>B9TA96_RICCO</name>
<dbReference type="STRING" id="3988.B9TA96"/>
<protein>
    <submittedName>
        <fullName evidence="1">Ankyrin repeat-containing protein, putative</fullName>
    </submittedName>
</protein>
<reference evidence="2" key="1">
    <citation type="journal article" date="2010" name="Nat. Biotechnol.">
        <title>Draft genome sequence of the oilseed species Ricinus communis.</title>
        <authorList>
            <person name="Chan A.P."/>
            <person name="Crabtree J."/>
            <person name="Zhao Q."/>
            <person name="Lorenzi H."/>
            <person name="Orvis J."/>
            <person name="Puiu D."/>
            <person name="Melake-Berhan A."/>
            <person name="Jones K.M."/>
            <person name="Redman J."/>
            <person name="Chen G."/>
            <person name="Cahoon E.B."/>
            <person name="Gedil M."/>
            <person name="Stanke M."/>
            <person name="Haas B.J."/>
            <person name="Wortman J.R."/>
            <person name="Fraser-Liggett C.M."/>
            <person name="Ravel J."/>
            <person name="Rabinowicz P.D."/>
        </authorList>
    </citation>
    <scope>NUCLEOTIDE SEQUENCE [LARGE SCALE GENOMIC DNA]</scope>
    <source>
        <strain evidence="2">cv. Hale</strain>
    </source>
</reference>
<dbReference type="AlphaFoldDB" id="B9TA96"/>
<dbReference type="eggNOG" id="KOG0504">
    <property type="taxonomic scope" value="Eukaryota"/>
</dbReference>
<evidence type="ECO:0000313" key="1">
    <source>
        <dbReference type="EMBL" id="EEF27218.1"/>
    </source>
</evidence>
<organism evidence="1 2">
    <name type="scientific">Ricinus communis</name>
    <name type="common">Castor bean</name>
    <dbReference type="NCBI Taxonomy" id="3988"/>
    <lineage>
        <taxon>Eukaryota</taxon>
        <taxon>Viridiplantae</taxon>
        <taxon>Streptophyta</taxon>
        <taxon>Embryophyta</taxon>
        <taxon>Tracheophyta</taxon>
        <taxon>Spermatophyta</taxon>
        <taxon>Magnoliopsida</taxon>
        <taxon>eudicotyledons</taxon>
        <taxon>Gunneridae</taxon>
        <taxon>Pentapetalae</taxon>
        <taxon>rosids</taxon>
        <taxon>fabids</taxon>
        <taxon>Malpighiales</taxon>
        <taxon>Euphorbiaceae</taxon>
        <taxon>Acalyphoideae</taxon>
        <taxon>Acalypheae</taxon>
        <taxon>Ricinus</taxon>
    </lineage>
</organism>